<dbReference type="OrthoDB" id="9786341at2"/>
<evidence type="ECO:0000256" key="6">
    <source>
        <dbReference type="ARBA" id="ARBA00023225"/>
    </source>
</evidence>
<reference evidence="11 16" key="3">
    <citation type="journal article" date="2019" name="Nat. Med.">
        <title>A library of human gut bacterial isolates paired with longitudinal multiomics data enables mechanistic microbiome research.</title>
        <authorList>
            <person name="Poyet M."/>
            <person name="Groussin M."/>
            <person name="Gibbons S.M."/>
            <person name="Avila-Pacheco J."/>
            <person name="Jiang X."/>
            <person name="Kearney S.M."/>
            <person name="Perrotta A.R."/>
            <person name="Berdy B."/>
            <person name="Zhao S."/>
            <person name="Lieberman T.D."/>
            <person name="Swanson P.K."/>
            <person name="Smith M."/>
            <person name="Roesemann S."/>
            <person name="Alexander J.E."/>
            <person name="Rich S.A."/>
            <person name="Livny J."/>
            <person name="Vlamakis H."/>
            <person name="Clish C."/>
            <person name="Bullock K."/>
            <person name="Deik A."/>
            <person name="Scott J."/>
            <person name="Pierce K.A."/>
            <person name="Xavier R.J."/>
            <person name="Alm E.J."/>
        </authorList>
    </citation>
    <scope>NUCLEOTIDE SEQUENCE [LARGE SCALE GENOMIC DNA]</scope>
    <source>
        <strain evidence="11 16">BIOML-A1</strain>
    </source>
</reference>
<dbReference type="GO" id="GO:0015031">
    <property type="term" value="P:protein transport"/>
    <property type="evidence" value="ECO:0007669"/>
    <property type="project" value="UniProtKB-KW"/>
</dbReference>
<dbReference type="Proteomes" id="UP000481964">
    <property type="component" value="Unassembled WGS sequence"/>
</dbReference>
<accession>A0A174YY09</accession>
<evidence type="ECO:0000256" key="3">
    <source>
        <dbReference type="ARBA" id="ARBA00022448"/>
    </source>
</evidence>
<evidence type="ECO:0000256" key="5">
    <source>
        <dbReference type="ARBA" id="ARBA00022927"/>
    </source>
</evidence>
<evidence type="ECO:0000256" key="7">
    <source>
        <dbReference type="SAM" id="Coils"/>
    </source>
</evidence>
<dbReference type="RefSeq" id="WP_055215393.1">
    <property type="nucleotide sequence ID" value="NZ_CABIXW010000002.1"/>
</dbReference>
<dbReference type="GO" id="GO:0005829">
    <property type="term" value="C:cytosol"/>
    <property type="evidence" value="ECO:0007669"/>
    <property type="project" value="TreeGrafter"/>
</dbReference>
<evidence type="ECO:0000313" key="10">
    <source>
        <dbReference type="EMBL" id="CUQ80931.1"/>
    </source>
</evidence>
<dbReference type="EMBL" id="CZBV01000002">
    <property type="protein sequence ID" value="CUQ80931.1"/>
    <property type="molecule type" value="Genomic_DNA"/>
</dbReference>
<gene>
    <name evidence="12" type="ORF">DW811_11170</name>
    <name evidence="9" type="ORF">ERS852490_01275</name>
    <name evidence="10" type="ORF">ERS852492_00609</name>
    <name evidence="11" type="ORF">GKE48_02185</name>
</gene>
<dbReference type="Gene3D" id="1.20.5.2950">
    <property type="match status" value="1"/>
</dbReference>
<evidence type="ECO:0000256" key="1">
    <source>
        <dbReference type="ARBA" id="ARBA00003041"/>
    </source>
</evidence>
<dbReference type="PANTHER" id="PTHR34982">
    <property type="entry name" value="YOP PROTEINS TRANSLOCATION PROTEIN L"/>
    <property type="match status" value="1"/>
</dbReference>
<dbReference type="AlphaFoldDB" id="A0A174YY09"/>
<feature type="domain" description="Flagellar assembly protein FliH/Type III secretion system HrpE" evidence="8">
    <location>
        <begin position="141"/>
        <end position="261"/>
    </location>
</feature>
<keyword evidence="9" id="KW-0966">Cell projection</keyword>
<evidence type="ECO:0000256" key="4">
    <source>
        <dbReference type="ARBA" id="ARBA00022795"/>
    </source>
</evidence>
<evidence type="ECO:0000313" key="12">
    <source>
        <dbReference type="EMBL" id="RHD06923.1"/>
    </source>
</evidence>
<dbReference type="Proteomes" id="UP000095621">
    <property type="component" value="Unassembled WGS sequence"/>
</dbReference>
<proteinExistence type="inferred from homology"/>
<reference evidence="13 14" key="1">
    <citation type="submission" date="2015-09" db="EMBL/GenBank/DDBJ databases">
        <authorList>
            <consortium name="Pathogen Informatics"/>
        </authorList>
    </citation>
    <scope>NUCLEOTIDE SEQUENCE [LARGE SCALE GENOMIC DNA]</scope>
    <source>
        <strain evidence="9 13">2789STDY5834875</strain>
        <strain evidence="10 14">2789STDY5834878</strain>
    </source>
</reference>
<dbReference type="EMBL" id="QSIS01000016">
    <property type="protein sequence ID" value="RHD06923.1"/>
    <property type="molecule type" value="Genomic_DNA"/>
</dbReference>
<dbReference type="InterPro" id="IPR018035">
    <property type="entry name" value="Flagellar_FliH/T3SS_HrpE"/>
</dbReference>
<dbReference type="GO" id="GO:0044781">
    <property type="term" value="P:bacterial-type flagellum organization"/>
    <property type="evidence" value="ECO:0007669"/>
    <property type="project" value="UniProtKB-KW"/>
</dbReference>
<keyword evidence="5" id="KW-0653">Protein transport</keyword>
<feature type="coiled-coil region" evidence="7">
    <location>
        <begin position="125"/>
        <end position="160"/>
    </location>
</feature>
<evidence type="ECO:0000313" key="13">
    <source>
        <dbReference type="Proteomes" id="UP000095621"/>
    </source>
</evidence>
<protein>
    <submittedName>
        <fullName evidence="9">Flagellar assembly protein H</fullName>
    </submittedName>
</protein>
<keyword evidence="9" id="KW-0969">Cilium</keyword>
<keyword evidence="9" id="KW-0282">Flagellum</keyword>
<comment type="function">
    <text evidence="1">Needed for flagellar regrowth and assembly.</text>
</comment>
<evidence type="ECO:0000313" key="16">
    <source>
        <dbReference type="Proteomes" id="UP000481964"/>
    </source>
</evidence>
<keyword evidence="4" id="KW-1005">Bacterial flagellum biogenesis</keyword>
<evidence type="ECO:0000313" key="11">
    <source>
        <dbReference type="EMBL" id="MSC56263.1"/>
    </source>
</evidence>
<keyword evidence="7" id="KW-0175">Coiled coil</keyword>
<dbReference type="Proteomes" id="UP000095780">
    <property type="component" value="Unassembled WGS sequence"/>
</dbReference>
<sequence>MSNLLKRVYTVNKDERVIDYNDLIKKKLEAIMESKHAAVDTDGFVSGLNADVVEELISDDSSEELIQDSGADSDQSAAALENANAEAARIIEDARLQAEQIVSEANRNADTAFEEAKQNGYYEGCSKADAEIEKKQQELETEYNKKKSELENEYNELKDSIEPELVEVITDVFRKVTGVVTEDNHDIILHLINDVMHNADASRDFVIKVSPDDYSFLINNQGKIYCAMSREVNIDIVEDVTLERNQCMIETNTGIFNCSLDIELNKLINNIKLLSCTG</sequence>
<evidence type="ECO:0000259" key="8">
    <source>
        <dbReference type="Pfam" id="PF02108"/>
    </source>
</evidence>
<evidence type="ECO:0000256" key="2">
    <source>
        <dbReference type="ARBA" id="ARBA00006602"/>
    </source>
</evidence>
<keyword evidence="6" id="KW-1006">Bacterial flagellum protein export</keyword>
<reference evidence="12 15" key="2">
    <citation type="submission" date="2018-08" db="EMBL/GenBank/DDBJ databases">
        <title>A genome reference for cultivated species of the human gut microbiota.</title>
        <authorList>
            <person name="Zou Y."/>
            <person name="Xue W."/>
            <person name="Luo G."/>
        </authorList>
    </citation>
    <scope>NUCLEOTIDE SEQUENCE [LARGE SCALE GENOMIC DNA]</scope>
    <source>
        <strain evidence="12 15">AM32-2AC</strain>
    </source>
</reference>
<keyword evidence="3" id="KW-0813">Transport</keyword>
<name>A0A174YY09_9FIRM</name>
<evidence type="ECO:0000313" key="9">
    <source>
        <dbReference type="EMBL" id="CUQ76836.1"/>
    </source>
</evidence>
<organism evidence="9 13">
    <name type="scientific">Lachnospira eligens</name>
    <dbReference type="NCBI Taxonomy" id="39485"/>
    <lineage>
        <taxon>Bacteria</taxon>
        <taxon>Bacillati</taxon>
        <taxon>Bacillota</taxon>
        <taxon>Clostridia</taxon>
        <taxon>Lachnospirales</taxon>
        <taxon>Lachnospiraceae</taxon>
        <taxon>Lachnospira</taxon>
    </lineage>
</organism>
<dbReference type="Proteomes" id="UP000284794">
    <property type="component" value="Unassembled WGS sequence"/>
</dbReference>
<evidence type="ECO:0000313" key="14">
    <source>
        <dbReference type="Proteomes" id="UP000095780"/>
    </source>
</evidence>
<comment type="similarity">
    <text evidence="2">Belongs to the FliH family.</text>
</comment>
<dbReference type="EMBL" id="WKRD01000002">
    <property type="protein sequence ID" value="MSC56263.1"/>
    <property type="molecule type" value="Genomic_DNA"/>
</dbReference>
<dbReference type="PANTHER" id="PTHR34982:SF1">
    <property type="entry name" value="FLAGELLAR ASSEMBLY PROTEIN FLIH"/>
    <property type="match status" value="1"/>
</dbReference>
<dbReference type="Pfam" id="PF02108">
    <property type="entry name" value="FliH"/>
    <property type="match status" value="1"/>
</dbReference>
<dbReference type="InterPro" id="IPR051472">
    <property type="entry name" value="T3SS_Stator/FliH"/>
</dbReference>
<dbReference type="EMBL" id="CZBU01000003">
    <property type="protein sequence ID" value="CUQ76836.1"/>
    <property type="molecule type" value="Genomic_DNA"/>
</dbReference>
<evidence type="ECO:0000313" key="15">
    <source>
        <dbReference type="Proteomes" id="UP000284794"/>
    </source>
</evidence>